<dbReference type="InterPro" id="IPR007110">
    <property type="entry name" value="Ig-like_dom"/>
</dbReference>
<evidence type="ECO:0000259" key="1">
    <source>
        <dbReference type="PROSITE" id="PS50835"/>
    </source>
</evidence>
<comment type="caution">
    <text evidence="2">The sequence shown here is derived from an EMBL/GenBank/DDBJ whole genome shotgun (WGS) entry which is preliminary data.</text>
</comment>
<evidence type="ECO:0000313" key="3">
    <source>
        <dbReference type="Proteomes" id="UP000887159"/>
    </source>
</evidence>
<dbReference type="EMBL" id="BMAU01021394">
    <property type="protein sequence ID" value="GFY30767.1"/>
    <property type="molecule type" value="Genomic_DNA"/>
</dbReference>
<dbReference type="PROSITE" id="PS50835">
    <property type="entry name" value="IG_LIKE"/>
    <property type="match status" value="1"/>
</dbReference>
<protein>
    <submittedName>
        <fullName evidence="2">Down syndrome cell adhesion molecule-like protein Dscam2</fullName>
    </submittedName>
</protein>
<dbReference type="InterPro" id="IPR036179">
    <property type="entry name" value="Ig-like_dom_sf"/>
</dbReference>
<organism evidence="2 3">
    <name type="scientific">Trichonephila clavipes</name>
    <name type="common">Golden silk orbweaver</name>
    <name type="synonym">Nephila clavipes</name>
    <dbReference type="NCBI Taxonomy" id="2585209"/>
    <lineage>
        <taxon>Eukaryota</taxon>
        <taxon>Metazoa</taxon>
        <taxon>Ecdysozoa</taxon>
        <taxon>Arthropoda</taxon>
        <taxon>Chelicerata</taxon>
        <taxon>Arachnida</taxon>
        <taxon>Araneae</taxon>
        <taxon>Araneomorphae</taxon>
        <taxon>Entelegynae</taxon>
        <taxon>Araneoidea</taxon>
        <taxon>Nephilidae</taxon>
        <taxon>Trichonephila</taxon>
    </lineage>
</organism>
<keyword evidence="3" id="KW-1185">Reference proteome</keyword>
<dbReference type="InterPro" id="IPR013783">
    <property type="entry name" value="Ig-like_fold"/>
</dbReference>
<reference evidence="2" key="1">
    <citation type="submission" date="2020-08" db="EMBL/GenBank/DDBJ databases">
        <title>Multicomponent nature underlies the extraordinary mechanical properties of spider dragline silk.</title>
        <authorList>
            <person name="Kono N."/>
            <person name="Nakamura H."/>
            <person name="Mori M."/>
            <person name="Yoshida Y."/>
            <person name="Ohtoshi R."/>
            <person name="Malay A.D."/>
            <person name="Moran D.A.P."/>
            <person name="Tomita M."/>
            <person name="Numata K."/>
            <person name="Arakawa K."/>
        </authorList>
    </citation>
    <scope>NUCLEOTIDE SEQUENCE</scope>
</reference>
<proteinExistence type="predicted"/>
<name>A0A8X7BHP8_TRICX</name>
<sequence>MIPCDEEPLVGLTLACPKRRWVDDGRRLPTNRRQQVFPNGTLLIEQVQRHEDEGVYVCSARASDSPAVDGSLKITVKGKLICDSSYQKFFISTLHHIFVNVFIGLF</sequence>
<dbReference type="Gene3D" id="2.60.40.10">
    <property type="entry name" value="Immunoglobulins"/>
    <property type="match status" value="1"/>
</dbReference>
<dbReference type="AlphaFoldDB" id="A0A8X7BHP8"/>
<feature type="domain" description="Ig-like" evidence="1">
    <location>
        <begin position="1"/>
        <end position="75"/>
    </location>
</feature>
<dbReference type="SUPFAM" id="SSF48726">
    <property type="entry name" value="Immunoglobulin"/>
    <property type="match status" value="1"/>
</dbReference>
<evidence type="ECO:0000313" key="2">
    <source>
        <dbReference type="EMBL" id="GFY30767.1"/>
    </source>
</evidence>
<accession>A0A8X7BHP8</accession>
<dbReference type="Proteomes" id="UP000887159">
    <property type="component" value="Unassembled WGS sequence"/>
</dbReference>
<gene>
    <name evidence="2" type="primary">Dscam2_51</name>
    <name evidence="2" type="ORF">TNCV_3119271</name>
</gene>